<feature type="region of interest" description="Disordered" evidence="1">
    <location>
        <begin position="1"/>
        <end position="72"/>
    </location>
</feature>
<dbReference type="OrthoDB" id="678045at2"/>
<keyword evidence="3" id="KW-1185">Reference proteome</keyword>
<organism evidence="2 3">
    <name type="scientific">Chitinophaga parva</name>
    <dbReference type="NCBI Taxonomy" id="2169414"/>
    <lineage>
        <taxon>Bacteria</taxon>
        <taxon>Pseudomonadati</taxon>
        <taxon>Bacteroidota</taxon>
        <taxon>Chitinophagia</taxon>
        <taxon>Chitinophagales</taxon>
        <taxon>Chitinophagaceae</taxon>
        <taxon>Chitinophaga</taxon>
    </lineage>
</organism>
<dbReference type="EMBL" id="QCYK01000001">
    <property type="protein sequence ID" value="PUZ28365.1"/>
    <property type="molecule type" value="Genomic_DNA"/>
</dbReference>
<sequence>MSDSKDKRTAPQNRNDNAERGTGAYEQRPQPQSKVLETDKATHTTNPLRGPLSEKPEKENKAVRDNKDIGKK</sequence>
<protein>
    <submittedName>
        <fullName evidence="2">Uncharacterized protein</fullName>
    </submittedName>
</protein>
<dbReference type="Proteomes" id="UP000244450">
    <property type="component" value="Unassembled WGS sequence"/>
</dbReference>
<dbReference type="RefSeq" id="WP_108685004.1">
    <property type="nucleotide sequence ID" value="NZ_QCYK01000001.1"/>
</dbReference>
<name>A0A2T7BL13_9BACT</name>
<proteinExistence type="predicted"/>
<evidence type="ECO:0000313" key="3">
    <source>
        <dbReference type="Proteomes" id="UP000244450"/>
    </source>
</evidence>
<reference evidence="2 3" key="1">
    <citation type="submission" date="2018-04" db="EMBL/GenBank/DDBJ databases">
        <title>Chitinophaga fuyangensis sp. nov., isolated from soil in a chemical factory.</title>
        <authorList>
            <person name="Chen K."/>
        </authorList>
    </citation>
    <scope>NUCLEOTIDE SEQUENCE [LARGE SCALE GENOMIC DNA]</scope>
    <source>
        <strain evidence="2 3">LY-1</strain>
    </source>
</reference>
<dbReference type="AlphaFoldDB" id="A0A2T7BL13"/>
<evidence type="ECO:0000313" key="2">
    <source>
        <dbReference type="EMBL" id="PUZ28365.1"/>
    </source>
</evidence>
<accession>A0A2T7BL13</accession>
<feature type="compositionally biased region" description="Basic and acidic residues" evidence="1">
    <location>
        <begin position="52"/>
        <end position="72"/>
    </location>
</feature>
<comment type="caution">
    <text evidence="2">The sequence shown here is derived from an EMBL/GenBank/DDBJ whole genome shotgun (WGS) entry which is preliminary data.</text>
</comment>
<gene>
    <name evidence="2" type="ORF">DCC81_02455</name>
</gene>
<evidence type="ECO:0000256" key="1">
    <source>
        <dbReference type="SAM" id="MobiDB-lite"/>
    </source>
</evidence>